<reference evidence="4" key="1">
    <citation type="submission" date="2022-07" db="EMBL/GenBank/DDBJ databases">
        <title>Taxonomic analysis of Microcella humidisoli nov. sp., isolated from riverside soil.</title>
        <authorList>
            <person name="Molina K.M."/>
            <person name="Kim S.B."/>
        </authorList>
    </citation>
    <scope>NUCLEOTIDE SEQUENCE</scope>
    <source>
        <strain evidence="4">MMS21-STM10</strain>
    </source>
</reference>
<accession>A0ABY5FY83</accession>
<keyword evidence="1" id="KW-0227">DNA damage</keyword>
<evidence type="ECO:0000256" key="1">
    <source>
        <dbReference type="ARBA" id="ARBA00023236"/>
    </source>
</evidence>
<dbReference type="PANTHER" id="PTHR32182:SF25">
    <property type="entry name" value="SLR1056 PROTEIN"/>
    <property type="match status" value="1"/>
</dbReference>
<organism evidence="4 5">
    <name type="scientific">Microcella humidisoli</name>
    <dbReference type="NCBI Taxonomy" id="2963406"/>
    <lineage>
        <taxon>Bacteria</taxon>
        <taxon>Bacillati</taxon>
        <taxon>Actinomycetota</taxon>
        <taxon>Actinomycetes</taxon>
        <taxon>Micrococcales</taxon>
        <taxon>Microbacteriaceae</taxon>
        <taxon>Microcella</taxon>
    </lineage>
</organism>
<dbReference type="SUPFAM" id="SSF52540">
    <property type="entry name" value="P-loop containing nucleoside triphosphate hydrolases"/>
    <property type="match status" value="1"/>
</dbReference>
<evidence type="ECO:0000313" key="4">
    <source>
        <dbReference type="EMBL" id="UTT63278.1"/>
    </source>
</evidence>
<proteinExistence type="predicted"/>
<keyword evidence="5" id="KW-1185">Reference proteome</keyword>
<dbReference type="PANTHER" id="PTHR32182">
    <property type="entry name" value="DNA REPLICATION AND REPAIR PROTEIN RECF"/>
    <property type="match status" value="1"/>
</dbReference>
<dbReference type="Pfam" id="PF13304">
    <property type="entry name" value="AAA_21"/>
    <property type="match status" value="1"/>
</dbReference>
<evidence type="ECO:0000259" key="2">
    <source>
        <dbReference type="Pfam" id="PF13175"/>
    </source>
</evidence>
<name>A0ABY5FY83_9MICO</name>
<dbReference type="PIRSF" id="PIRSF029347">
    <property type="entry name" value="RecF"/>
    <property type="match status" value="1"/>
</dbReference>
<dbReference type="Proteomes" id="UP001060039">
    <property type="component" value="Chromosome"/>
</dbReference>
<dbReference type="Pfam" id="PF13175">
    <property type="entry name" value="AAA_15"/>
    <property type="match status" value="1"/>
</dbReference>
<dbReference type="InterPro" id="IPR014555">
    <property type="entry name" value="RecF-like"/>
</dbReference>
<feature type="domain" description="Endonuclease GajA/Old nuclease/RecF-like AAA" evidence="2">
    <location>
        <begin position="1"/>
        <end position="46"/>
    </location>
</feature>
<dbReference type="RefSeq" id="WP_255160410.1">
    <property type="nucleotide sequence ID" value="NZ_CP101497.1"/>
</dbReference>
<dbReference type="EMBL" id="CP101497">
    <property type="protein sequence ID" value="UTT63278.1"/>
    <property type="molecule type" value="Genomic_DNA"/>
</dbReference>
<protein>
    <submittedName>
        <fullName evidence="4">AAA family ATPase</fullName>
    </submittedName>
</protein>
<dbReference type="InterPro" id="IPR027417">
    <property type="entry name" value="P-loop_NTPase"/>
</dbReference>
<gene>
    <name evidence="4" type="ORF">NNL39_04015</name>
</gene>
<evidence type="ECO:0000313" key="5">
    <source>
        <dbReference type="Proteomes" id="UP001060039"/>
    </source>
</evidence>
<evidence type="ECO:0000259" key="3">
    <source>
        <dbReference type="Pfam" id="PF13304"/>
    </source>
</evidence>
<sequence length="371" mass="39361">MLRTLAVENYRSIQHLIVELSPLTVVTGANGSGKSNLYRALRLLSEVVREGALRSLAAEGGLRSALHAGDRRGRDAVALRLGFAADELSYAIDLGLPQPGVSPFPLDPEVKSEVVWAGETLRPSTTAADRRSLRVRVRGASGTLEIAPWSVHPTESMLATLADPDSAPELFALRERARGWRFFDALRTDPDASARRPGPATFTPVLSGDGGTLPGALATLLRVGNAEALQRAIGDAFDGARAVVEEDDRGIARVGLQQPGISRSFEAAELSDGTLRFLLLATVLLAPRPPGLLVLNEPEASLHPRLLPALAGLIALAAQQTQVVVVSHADGLVRALRDDAGVIELERAGAATTVRGQLPLEGPAWTWPSRT</sequence>
<dbReference type="InterPro" id="IPR041685">
    <property type="entry name" value="AAA_GajA/Old/RecF-like"/>
</dbReference>
<dbReference type="Gene3D" id="3.40.50.300">
    <property type="entry name" value="P-loop containing nucleotide triphosphate hydrolases"/>
    <property type="match status" value="2"/>
</dbReference>
<dbReference type="InterPro" id="IPR003959">
    <property type="entry name" value="ATPase_AAA_core"/>
</dbReference>
<keyword evidence="1" id="KW-0742">SOS response</keyword>
<feature type="domain" description="ATPase AAA-type core" evidence="3">
    <location>
        <begin position="228"/>
        <end position="333"/>
    </location>
</feature>